<evidence type="ECO:0000313" key="7">
    <source>
        <dbReference type="Proteomes" id="UP001648503"/>
    </source>
</evidence>
<dbReference type="Gene3D" id="2.130.10.10">
    <property type="entry name" value="YVTN repeat-like/Quinoprotein amine dehydrogenase"/>
    <property type="match status" value="2"/>
</dbReference>
<dbReference type="InterPro" id="IPR036047">
    <property type="entry name" value="F-box-like_dom_sf"/>
</dbReference>
<dbReference type="Gene3D" id="1.20.1280.50">
    <property type="match status" value="1"/>
</dbReference>
<organism evidence="6 7">
    <name type="scientific">Batrachochytrium salamandrivorans</name>
    <dbReference type="NCBI Taxonomy" id="1357716"/>
    <lineage>
        <taxon>Eukaryota</taxon>
        <taxon>Fungi</taxon>
        <taxon>Fungi incertae sedis</taxon>
        <taxon>Chytridiomycota</taxon>
        <taxon>Chytridiomycota incertae sedis</taxon>
        <taxon>Chytridiomycetes</taxon>
        <taxon>Rhizophydiales</taxon>
        <taxon>Rhizophydiales incertae sedis</taxon>
        <taxon>Batrachochytrium</taxon>
    </lineage>
</organism>
<evidence type="ECO:0000259" key="5">
    <source>
        <dbReference type="PROSITE" id="PS50181"/>
    </source>
</evidence>
<name>A0ABQ8F686_9FUNG</name>
<evidence type="ECO:0000256" key="2">
    <source>
        <dbReference type="ARBA" id="ARBA00022737"/>
    </source>
</evidence>
<dbReference type="SUPFAM" id="SSF81383">
    <property type="entry name" value="F-box domain"/>
    <property type="match status" value="1"/>
</dbReference>
<evidence type="ECO:0000256" key="1">
    <source>
        <dbReference type="ARBA" id="ARBA00022574"/>
    </source>
</evidence>
<dbReference type="InterPro" id="IPR001680">
    <property type="entry name" value="WD40_rpt"/>
</dbReference>
<accession>A0ABQ8F686</accession>
<evidence type="ECO:0000256" key="4">
    <source>
        <dbReference type="SAM" id="MobiDB-lite"/>
    </source>
</evidence>
<evidence type="ECO:0000313" key="6">
    <source>
        <dbReference type="EMBL" id="KAH6592410.1"/>
    </source>
</evidence>
<dbReference type="PROSITE" id="PS00678">
    <property type="entry name" value="WD_REPEATS_1"/>
    <property type="match status" value="1"/>
</dbReference>
<comment type="caution">
    <text evidence="6">The sequence shown here is derived from an EMBL/GenBank/DDBJ whole genome shotgun (WGS) entry which is preliminary data.</text>
</comment>
<dbReference type="InterPro" id="IPR042627">
    <property type="entry name" value="FBXW2"/>
</dbReference>
<dbReference type="InterPro" id="IPR019775">
    <property type="entry name" value="WD40_repeat_CS"/>
</dbReference>
<feature type="repeat" description="WD" evidence="3">
    <location>
        <begin position="288"/>
        <end position="332"/>
    </location>
</feature>
<feature type="domain" description="F-box" evidence="5">
    <location>
        <begin position="78"/>
        <end position="124"/>
    </location>
</feature>
<dbReference type="SUPFAM" id="SSF50978">
    <property type="entry name" value="WD40 repeat-like"/>
    <property type="match status" value="1"/>
</dbReference>
<dbReference type="Pfam" id="PF12937">
    <property type="entry name" value="F-box-like"/>
    <property type="match status" value="1"/>
</dbReference>
<dbReference type="InterPro" id="IPR001810">
    <property type="entry name" value="F-box_dom"/>
</dbReference>
<dbReference type="Proteomes" id="UP001648503">
    <property type="component" value="Unassembled WGS sequence"/>
</dbReference>
<dbReference type="PROSITE" id="PS50294">
    <property type="entry name" value="WD_REPEATS_REGION"/>
    <property type="match status" value="1"/>
</dbReference>
<feature type="repeat" description="WD" evidence="3">
    <location>
        <begin position="168"/>
        <end position="207"/>
    </location>
</feature>
<proteinExistence type="predicted"/>
<keyword evidence="2" id="KW-0677">Repeat</keyword>
<evidence type="ECO:0000256" key="3">
    <source>
        <dbReference type="PROSITE-ProRule" id="PRU00221"/>
    </source>
</evidence>
<gene>
    <name evidence="6" type="ORF">BASA50_008026</name>
</gene>
<protein>
    <recommendedName>
        <fullName evidence="5">F-box domain-containing protein</fullName>
    </recommendedName>
</protein>
<dbReference type="PROSITE" id="PS50082">
    <property type="entry name" value="WD_REPEATS_2"/>
    <property type="match status" value="2"/>
</dbReference>
<dbReference type="InterPro" id="IPR015943">
    <property type="entry name" value="WD40/YVTN_repeat-like_dom_sf"/>
</dbReference>
<dbReference type="SMART" id="SM00320">
    <property type="entry name" value="WD40"/>
    <property type="match status" value="6"/>
</dbReference>
<dbReference type="EMBL" id="JAFCIX010000379">
    <property type="protein sequence ID" value="KAH6592410.1"/>
    <property type="molecule type" value="Genomic_DNA"/>
</dbReference>
<dbReference type="InterPro" id="IPR036322">
    <property type="entry name" value="WD40_repeat_dom_sf"/>
</dbReference>
<dbReference type="Pfam" id="PF00400">
    <property type="entry name" value="WD40"/>
    <property type="match status" value="4"/>
</dbReference>
<dbReference type="PANTHER" id="PTHR44436:SF1">
    <property type="entry name" value="F-BOX_WD REPEAT-CONTAINING PROTEIN 2"/>
    <property type="match status" value="1"/>
</dbReference>
<sequence length="460" mass="50509">MDNQPPIAPVGKTDDSVGRYPEADADTAGNGLAALLALFYDTSAQNKEHFLSLILDRCGPRELRFVHTQLVQRGSLGVNFLLLLPIEIAQKILGIVDITTLGRIQQTCRIWNSIASTLPVWKSAIYTLQGGVSYISPRQSVVELKNICHTIRLRDQAWRRCRPLRWEIHPHSDKVTTLKVHNHILVSGSYDRTCSIWDLLNRKKLASFETYAVSCLDFSYENGIVATGSFNRETTVWSIPTGNQIGTIMNHSNAVLAICVDGDRIYSGGADTCIFAWNWKSNHLEGAFVGHHGKVSSLAIGSVSNYGGALFSSSYDGTLNAWNSSTFQCIASLNFGKPVQCMDLFSPTLAVAIDQTISLFDVEATESEDGHTHISFMNCRKLQPEMSSGTASTARLCVAVNCGYVVSYGQDLTVWGVSSPTFLQNILERRGPYSSGALALDNGHVITGESDGRIHIFYFS</sequence>
<keyword evidence="7" id="KW-1185">Reference proteome</keyword>
<dbReference type="PANTHER" id="PTHR44436">
    <property type="entry name" value="F-BOX/WD REPEAT-CONTAINING PROTEIN 2"/>
    <property type="match status" value="1"/>
</dbReference>
<feature type="region of interest" description="Disordered" evidence="4">
    <location>
        <begin position="1"/>
        <end position="22"/>
    </location>
</feature>
<keyword evidence="1 3" id="KW-0853">WD repeat</keyword>
<dbReference type="PROSITE" id="PS50181">
    <property type="entry name" value="FBOX"/>
    <property type="match status" value="1"/>
</dbReference>
<reference evidence="6 7" key="1">
    <citation type="submission" date="2021-02" db="EMBL/GenBank/DDBJ databases">
        <title>Variation within the Batrachochytrium salamandrivorans European outbreak.</title>
        <authorList>
            <person name="Kelly M."/>
            <person name="Pasmans F."/>
            <person name="Shea T.P."/>
            <person name="Munoz J.F."/>
            <person name="Carranza S."/>
            <person name="Cuomo C.A."/>
            <person name="Martel A."/>
        </authorList>
    </citation>
    <scope>NUCLEOTIDE SEQUENCE [LARGE SCALE GENOMIC DNA]</scope>
    <source>
        <strain evidence="6 7">AMFP18/2</strain>
    </source>
</reference>